<keyword evidence="4" id="KW-1185">Reference proteome</keyword>
<evidence type="ECO:0000259" key="2">
    <source>
        <dbReference type="Pfam" id="PF13340"/>
    </source>
</evidence>
<proteinExistence type="predicted"/>
<dbReference type="PANTHER" id="PTHR30007:SF1">
    <property type="entry name" value="BLR1914 PROTEIN"/>
    <property type="match status" value="1"/>
</dbReference>
<organism evidence="3 4">
    <name type="scientific">Microbulbifer spongiae</name>
    <dbReference type="NCBI Taxonomy" id="2944933"/>
    <lineage>
        <taxon>Bacteria</taxon>
        <taxon>Pseudomonadati</taxon>
        <taxon>Pseudomonadota</taxon>
        <taxon>Gammaproteobacteria</taxon>
        <taxon>Cellvibrionales</taxon>
        <taxon>Microbulbiferaceae</taxon>
        <taxon>Microbulbifer</taxon>
    </lineage>
</organism>
<accession>A0ABY9EBN8</accession>
<dbReference type="NCBIfam" id="NF033580">
    <property type="entry name" value="transpos_IS5_3"/>
    <property type="match status" value="1"/>
</dbReference>
<dbReference type="RefSeq" id="WP_301414715.1">
    <property type="nucleotide sequence ID" value="NZ_CP098023.1"/>
</dbReference>
<sequence>MEISKSHFKIIEHLLPVQKGNVKIPDIQIINAILYVAEHGCKWRGLPERFGKWYSIYMRANRWAKKGVLDHVFVILQGADVVNIQVDTISLDSTAVKVHPDGAGAFKKNGPQSIGKSRAGWTTKIHMVAADDKTAVITFALSPGQSRDAPEGRSLLETLENCGWEGAKVLMDKAYEGDETRQLVLDLGMIPVFPPKVNRINPWKYDRKIYKKRNEVERLFRRLKGFRRIFSRFNKLDAVFRFFINFSLIADRMISVDRP</sequence>
<evidence type="ECO:0000259" key="1">
    <source>
        <dbReference type="Pfam" id="PF01609"/>
    </source>
</evidence>
<feature type="domain" description="Insertion element IS402-like" evidence="2">
    <location>
        <begin position="4"/>
        <end position="73"/>
    </location>
</feature>
<evidence type="ECO:0000313" key="3">
    <source>
        <dbReference type="EMBL" id="WKD48929.1"/>
    </source>
</evidence>
<dbReference type="InterPro" id="IPR025161">
    <property type="entry name" value="IS402-like_dom"/>
</dbReference>
<reference evidence="3 4" key="1">
    <citation type="submission" date="2022-05" db="EMBL/GenBank/DDBJ databases">
        <title>Microbulbifer sp. nov., isolated from sponge.</title>
        <authorList>
            <person name="Gao L."/>
        </authorList>
    </citation>
    <scope>NUCLEOTIDE SEQUENCE [LARGE SCALE GENOMIC DNA]</scope>
    <source>
        <strain evidence="3 4">MI-G</strain>
    </source>
</reference>
<dbReference type="InterPro" id="IPR002559">
    <property type="entry name" value="Transposase_11"/>
</dbReference>
<gene>
    <name evidence="3" type="ORF">M8T91_13635</name>
</gene>
<feature type="domain" description="Transposase IS4-like" evidence="1">
    <location>
        <begin position="89"/>
        <end position="244"/>
    </location>
</feature>
<dbReference type="Pfam" id="PF01609">
    <property type="entry name" value="DDE_Tnp_1"/>
    <property type="match status" value="1"/>
</dbReference>
<dbReference type="PANTHER" id="PTHR30007">
    <property type="entry name" value="PHP DOMAIN PROTEIN"/>
    <property type="match status" value="1"/>
</dbReference>
<protein>
    <submittedName>
        <fullName evidence="3">IS5 family transposase</fullName>
    </submittedName>
</protein>
<dbReference type="Proteomes" id="UP001321520">
    <property type="component" value="Chromosome"/>
</dbReference>
<dbReference type="EMBL" id="CP098023">
    <property type="protein sequence ID" value="WKD48929.1"/>
    <property type="molecule type" value="Genomic_DNA"/>
</dbReference>
<evidence type="ECO:0000313" key="4">
    <source>
        <dbReference type="Proteomes" id="UP001321520"/>
    </source>
</evidence>
<name>A0ABY9EBN8_9GAMM</name>
<dbReference type="Pfam" id="PF13340">
    <property type="entry name" value="DUF4096"/>
    <property type="match status" value="1"/>
</dbReference>